<protein>
    <submittedName>
        <fullName evidence="1">Uncharacterized protein</fullName>
    </submittedName>
</protein>
<organism evidence="1">
    <name type="scientific">Anguilla anguilla</name>
    <name type="common">European freshwater eel</name>
    <name type="synonym">Muraena anguilla</name>
    <dbReference type="NCBI Taxonomy" id="7936"/>
    <lineage>
        <taxon>Eukaryota</taxon>
        <taxon>Metazoa</taxon>
        <taxon>Chordata</taxon>
        <taxon>Craniata</taxon>
        <taxon>Vertebrata</taxon>
        <taxon>Euteleostomi</taxon>
        <taxon>Actinopterygii</taxon>
        <taxon>Neopterygii</taxon>
        <taxon>Teleostei</taxon>
        <taxon>Anguilliformes</taxon>
        <taxon>Anguillidae</taxon>
        <taxon>Anguilla</taxon>
    </lineage>
</organism>
<proteinExistence type="predicted"/>
<accession>A0A0E9VT15</accession>
<dbReference type="EMBL" id="GBXM01028144">
    <property type="protein sequence ID" value="JAH80433.1"/>
    <property type="molecule type" value="Transcribed_RNA"/>
</dbReference>
<reference evidence="1" key="2">
    <citation type="journal article" date="2015" name="Fish Shellfish Immunol.">
        <title>Early steps in the European eel (Anguilla anguilla)-Vibrio vulnificus interaction in the gills: Role of the RtxA13 toxin.</title>
        <authorList>
            <person name="Callol A."/>
            <person name="Pajuelo D."/>
            <person name="Ebbesson L."/>
            <person name="Teles M."/>
            <person name="MacKenzie S."/>
            <person name="Amaro C."/>
        </authorList>
    </citation>
    <scope>NUCLEOTIDE SEQUENCE</scope>
</reference>
<evidence type="ECO:0000313" key="1">
    <source>
        <dbReference type="EMBL" id="JAH80433.1"/>
    </source>
</evidence>
<sequence length="33" mass="3518">MTSSQSTVCATEKASSFYFTARLAMDAVVNSNV</sequence>
<name>A0A0E9VT15_ANGAN</name>
<dbReference type="AlphaFoldDB" id="A0A0E9VT15"/>
<reference evidence="1" key="1">
    <citation type="submission" date="2014-11" db="EMBL/GenBank/DDBJ databases">
        <authorList>
            <person name="Amaro Gonzalez C."/>
        </authorList>
    </citation>
    <scope>NUCLEOTIDE SEQUENCE</scope>
</reference>